<evidence type="ECO:0000259" key="5">
    <source>
        <dbReference type="SMART" id="SM00563"/>
    </source>
</evidence>
<dbReference type="GO" id="GO:0016746">
    <property type="term" value="F:acyltransferase activity"/>
    <property type="evidence" value="ECO:0007669"/>
    <property type="project" value="UniProtKB-KW"/>
</dbReference>
<evidence type="ECO:0000256" key="4">
    <source>
        <dbReference type="SAM" id="Phobius"/>
    </source>
</evidence>
<name>A0A0L0FJP2_9EUKA</name>
<keyword evidence="4" id="KW-0812">Transmembrane</keyword>
<dbReference type="EMBL" id="KQ242887">
    <property type="protein sequence ID" value="KNC76980.1"/>
    <property type="molecule type" value="Genomic_DNA"/>
</dbReference>
<feature type="transmembrane region" description="Helical" evidence="4">
    <location>
        <begin position="378"/>
        <end position="399"/>
    </location>
</feature>
<keyword evidence="4" id="KW-0472">Membrane</keyword>
<dbReference type="SMART" id="SM00563">
    <property type="entry name" value="PlsC"/>
    <property type="match status" value="1"/>
</dbReference>
<dbReference type="Pfam" id="PF01553">
    <property type="entry name" value="Acyltransferase"/>
    <property type="match status" value="1"/>
</dbReference>
<gene>
    <name evidence="6" type="ORF">SARC_10547</name>
</gene>
<evidence type="ECO:0000313" key="7">
    <source>
        <dbReference type="Proteomes" id="UP000054560"/>
    </source>
</evidence>
<keyword evidence="4" id="KW-1133">Transmembrane helix</keyword>
<reference evidence="6 7" key="1">
    <citation type="submission" date="2011-02" db="EMBL/GenBank/DDBJ databases">
        <title>The Genome Sequence of Sphaeroforma arctica JP610.</title>
        <authorList>
            <consortium name="The Broad Institute Genome Sequencing Platform"/>
            <person name="Russ C."/>
            <person name="Cuomo C."/>
            <person name="Young S.K."/>
            <person name="Zeng Q."/>
            <person name="Gargeya S."/>
            <person name="Alvarado L."/>
            <person name="Berlin A."/>
            <person name="Chapman S.B."/>
            <person name="Chen Z."/>
            <person name="Freedman E."/>
            <person name="Gellesch M."/>
            <person name="Goldberg J."/>
            <person name="Griggs A."/>
            <person name="Gujja S."/>
            <person name="Heilman E."/>
            <person name="Heiman D."/>
            <person name="Howarth C."/>
            <person name="Mehta T."/>
            <person name="Neiman D."/>
            <person name="Pearson M."/>
            <person name="Roberts A."/>
            <person name="Saif S."/>
            <person name="Shea T."/>
            <person name="Shenoy N."/>
            <person name="Sisk P."/>
            <person name="Stolte C."/>
            <person name="Sykes S."/>
            <person name="White J."/>
            <person name="Yandava C."/>
            <person name="Burger G."/>
            <person name="Gray M.W."/>
            <person name="Holland P.W.H."/>
            <person name="King N."/>
            <person name="Lang F.B.F."/>
            <person name="Roger A.J."/>
            <person name="Ruiz-Trillo I."/>
            <person name="Haas B."/>
            <person name="Nusbaum C."/>
            <person name="Birren B."/>
        </authorList>
    </citation>
    <scope>NUCLEOTIDE SEQUENCE [LARGE SCALE GENOMIC DNA]</scope>
    <source>
        <strain evidence="6 7">JP610</strain>
    </source>
</reference>
<proteinExistence type="inferred from homology"/>
<keyword evidence="3" id="KW-0012">Acyltransferase</keyword>
<evidence type="ECO:0000256" key="3">
    <source>
        <dbReference type="ARBA" id="ARBA00023315"/>
    </source>
</evidence>
<dbReference type="GeneID" id="25911051"/>
<dbReference type="AlphaFoldDB" id="A0A0L0FJP2"/>
<keyword evidence="2" id="KW-0808">Transferase</keyword>
<dbReference type="RefSeq" id="XP_014150882.1">
    <property type="nucleotide sequence ID" value="XM_014295407.1"/>
</dbReference>
<keyword evidence="7" id="KW-1185">Reference proteome</keyword>
<feature type="transmembrane region" description="Helical" evidence="4">
    <location>
        <begin position="21"/>
        <end position="43"/>
    </location>
</feature>
<dbReference type="CDD" id="cd07990">
    <property type="entry name" value="LPLAT_LCLAT1-like"/>
    <property type="match status" value="1"/>
</dbReference>
<sequence length="462" mass="51505">MAHKHDMDSPSSITSRLQSGLNLIFGAFMMCIISVSHTLQALLHIICEPLQLISLPLHNASRIMLLRLGWSPVFAGMRFANMRLVVTGDHDAVAMSSAQDSVYLPLMNGACKGKPPKMVMGNHQVYADTFMIGYYMHTLNQADGGMVWALWKIFRAVPLGWASWGSGHMFLGFGAERDKKTMQEKIKTFPKREYTNLCFYPEGGLITPVLLNKANTYAEKNGLPVMENVMLPRTVAFTQTVAAFKQICGQEQDIFENEVIFRREGGMQSPKSGIELTPDGDVIDITIGYPKNTPWGRGDLYNMLDLVKYHSEPVDVHMHVRKYKLSDVGSTEKDMINWLYARWVEKDELMRDFKRTGKFHGEDQVKISLSMNRVLKDLALWAPFMAVFCAVIGFGGIRFAYMASTVFYMFMVTGAAVSATMTATIIIWVSGVCAAVVAAMYGFSPLLAVPLGLIPSKVSEAK</sequence>
<organism evidence="6 7">
    <name type="scientific">Sphaeroforma arctica JP610</name>
    <dbReference type="NCBI Taxonomy" id="667725"/>
    <lineage>
        <taxon>Eukaryota</taxon>
        <taxon>Ichthyosporea</taxon>
        <taxon>Ichthyophonida</taxon>
        <taxon>Sphaeroforma</taxon>
    </lineage>
</organism>
<feature type="transmembrane region" description="Helical" evidence="4">
    <location>
        <begin position="435"/>
        <end position="454"/>
    </location>
</feature>
<dbReference type="InterPro" id="IPR032098">
    <property type="entry name" value="Acyltransf_C"/>
</dbReference>
<dbReference type="GO" id="GO:0012505">
    <property type="term" value="C:endomembrane system"/>
    <property type="evidence" value="ECO:0007669"/>
    <property type="project" value="TreeGrafter"/>
</dbReference>
<evidence type="ECO:0000313" key="6">
    <source>
        <dbReference type="EMBL" id="KNC76980.1"/>
    </source>
</evidence>
<feature type="transmembrane region" description="Helical" evidence="4">
    <location>
        <begin position="406"/>
        <end position="429"/>
    </location>
</feature>
<comment type="similarity">
    <text evidence="1">Belongs to the 1-acyl-sn-glycerol-3-phosphate acyltransferase family.</text>
</comment>
<dbReference type="PANTHER" id="PTHR10983:SF16">
    <property type="entry name" value="LYSOCARDIOLIPIN ACYLTRANSFERASE 1"/>
    <property type="match status" value="1"/>
</dbReference>
<dbReference type="Proteomes" id="UP000054560">
    <property type="component" value="Unassembled WGS sequence"/>
</dbReference>
<dbReference type="OrthoDB" id="5920068at2759"/>
<dbReference type="STRING" id="667725.A0A0L0FJP2"/>
<evidence type="ECO:0000256" key="1">
    <source>
        <dbReference type="ARBA" id="ARBA00008655"/>
    </source>
</evidence>
<accession>A0A0L0FJP2</accession>
<dbReference type="eggNOG" id="KOG1505">
    <property type="taxonomic scope" value="Eukaryota"/>
</dbReference>
<dbReference type="SUPFAM" id="SSF69593">
    <property type="entry name" value="Glycerol-3-phosphate (1)-acyltransferase"/>
    <property type="match status" value="1"/>
</dbReference>
<dbReference type="PANTHER" id="PTHR10983">
    <property type="entry name" value="1-ACYLGLYCEROL-3-PHOSPHATE ACYLTRANSFERASE-RELATED"/>
    <property type="match status" value="1"/>
</dbReference>
<dbReference type="Pfam" id="PF16076">
    <property type="entry name" value="Acyltransf_C"/>
    <property type="match status" value="1"/>
</dbReference>
<feature type="domain" description="Phospholipid/glycerol acyltransferase" evidence="5">
    <location>
        <begin position="117"/>
        <end position="238"/>
    </location>
</feature>
<protein>
    <recommendedName>
        <fullName evidence="5">Phospholipid/glycerol acyltransferase domain-containing protein</fullName>
    </recommendedName>
</protein>
<dbReference type="InterPro" id="IPR002123">
    <property type="entry name" value="Plipid/glycerol_acylTrfase"/>
</dbReference>
<evidence type="ECO:0000256" key="2">
    <source>
        <dbReference type="ARBA" id="ARBA00022679"/>
    </source>
</evidence>